<proteinExistence type="inferred from homology"/>
<organism evidence="8 9">
    <name type="scientific">Umezawaea endophytica</name>
    <dbReference type="NCBI Taxonomy" id="1654476"/>
    <lineage>
        <taxon>Bacteria</taxon>
        <taxon>Bacillati</taxon>
        <taxon>Actinomycetota</taxon>
        <taxon>Actinomycetes</taxon>
        <taxon>Pseudonocardiales</taxon>
        <taxon>Pseudonocardiaceae</taxon>
        <taxon>Umezawaea</taxon>
    </lineage>
</organism>
<dbReference type="PANTHER" id="PTHR32322:SF2">
    <property type="entry name" value="EAMA DOMAIN-CONTAINING PROTEIN"/>
    <property type="match status" value="1"/>
</dbReference>
<feature type="domain" description="EamA" evidence="7">
    <location>
        <begin position="161"/>
        <end position="292"/>
    </location>
</feature>
<dbReference type="InterPro" id="IPR037185">
    <property type="entry name" value="EmrE-like"/>
</dbReference>
<dbReference type="AlphaFoldDB" id="A0A9X2VVF4"/>
<dbReference type="Pfam" id="PF00892">
    <property type="entry name" value="EamA"/>
    <property type="match status" value="1"/>
</dbReference>
<dbReference type="PANTHER" id="PTHR32322">
    <property type="entry name" value="INNER MEMBRANE TRANSPORTER"/>
    <property type="match status" value="1"/>
</dbReference>
<feature type="transmembrane region" description="Helical" evidence="6">
    <location>
        <begin position="113"/>
        <end position="131"/>
    </location>
</feature>
<dbReference type="RefSeq" id="WP_259628248.1">
    <property type="nucleotide sequence ID" value="NZ_JANYMP010000026.1"/>
</dbReference>
<keyword evidence="9" id="KW-1185">Reference proteome</keyword>
<accession>A0A9X2VVF4</accession>
<protein>
    <submittedName>
        <fullName evidence="8">EamA family transporter</fullName>
    </submittedName>
</protein>
<dbReference type="Proteomes" id="UP001141259">
    <property type="component" value="Unassembled WGS sequence"/>
</dbReference>
<name>A0A9X2VVF4_9PSEU</name>
<feature type="transmembrane region" description="Helical" evidence="6">
    <location>
        <begin position="32"/>
        <end position="48"/>
    </location>
</feature>
<keyword evidence="4 6" id="KW-1133">Transmembrane helix</keyword>
<keyword evidence="5 6" id="KW-0472">Membrane</keyword>
<evidence type="ECO:0000256" key="5">
    <source>
        <dbReference type="ARBA" id="ARBA00023136"/>
    </source>
</evidence>
<comment type="similarity">
    <text evidence="2">Belongs to the EamA transporter family.</text>
</comment>
<dbReference type="InterPro" id="IPR000620">
    <property type="entry name" value="EamA_dom"/>
</dbReference>
<dbReference type="EMBL" id="JANYMP010000026">
    <property type="protein sequence ID" value="MCS7482784.1"/>
    <property type="molecule type" value="Genomic_DNA"/>
</dbReference>
<dbReference type="SUPFAM" id="SSF103481">
    <property type="entry name" value="Multidrug resistance efflux transporter EmrE"/>
    <property type="match status" value="2"/>
</dbReference>
<keyword evidence="3 6" id="KW-0812">Transmembrane</keyword>
<feature type="transmembrane region" description="Helical" evidence="6">
    <location>
        <begin position="216"/>
        <end position="239"/>
    </location>
</feature>
<comment type="subcellular location">
    <subcellularLocation>
        <location evidence="1">Membrane</location>
        <topology evidence="1">Multi-pass membrane protein</topology>
    </subcellularLocation>
</comment>
<gene>
    <name evidence="8" type="ORF">NZH93_38560</name>
</gene>
<feature type="transmembrane region" description="Helical" evidence="6">
    <location>
        <begin position="54"/>
        <end position="75"/>
    </location>
</feature>
<evidence type="ECO:0000256" key="1">
    <source>
        <dbReference type="ARBA" id="ARBA00004141"/>
    </source>
</evidence>
<evidence type="ECO:0000313" key="9">
    <source>
        <dbReference type="Proteomes" id="UP001141259"/>
    </source>
</evidence>
<feature type="transmembrane region" description="Helical" evidence="6">
    <location>
        <begin position="251"/>
        <end position="271"/>
    </location>
</feature>
<evidence type="ECO:0000256" key="2">
    <source>
        <dbReference type="ARBA" id="ARBA00007362"/>
    </source>
</evidence>
<comment type="caution">
    <text evidence="8">The sequence shown here is derived from an EMBL/GenBank/DDBJ whole genome shotgun (WGS) entry which is preliminary data.</text>
</comment>
<feature type="transmembrane region" description="Helical" evidence="6">
    <location>
        <begin position="193"/>
        <end position="210"/>
    </location>
</feature>
<evidence type="ECO:0000256" key="3">
    <source>
        <dbReference type="ARBA" id="ARBA00022692"/>
    </source>
</evidence>
<dbReference type="InterPro" id="IPR050638">
    <property type="entry name" value="AA-Vitamin_Transporters"/>
</dbReference>
<feature type="transmembrane region" description="Helical" evidence="6">
    <location>
        <begin position="160"/>
        <end position="181"/>
    </location>
</feature>
<reference evidence="8" key="1">
    <citation type="submission" date="2022-08" db="EMBL/GenBank/DDBJ databases">
        <authorList>
            <person name="Tistechok S."/>
            <person name="Samborskyy M."/>
            <person name="Roman I."/>
        </authorList>
    </citation>
    <scope>NUCLEOTIDE SEQUENCE</scope>
    <source>
        <strain evidence="8">DSM 103496</strain>
    </source>
</reference>
<evidence type="ECO:0000313" key="8">
    <source>
        <dbReference type="EMBL" id="MCS7482784.1"/>
    </source>
</evidence>
<evidence type="ECO:0000256" key="4">
    <source>
        <dbReference type="ARBA" id="ARBA00022989"/>
    </source>
</evidence>
<sequence length="299" mass="30363">MAQAGPTPGQPLGGSGPFSAAARALGAVPPPALVMLSIISVQVGAAIAKQLFTLAGSSGTVTLRLVFAAAVLVLIWRPSLRVTRRMLVTVVAYGVVLGGMNLAFYLAIERIPLGAAVTIEFLGPLAVAVIGSRRWVDGLWALLAAGGVLLLTRADGGLELTGVLFALLAGVCWGAYILLAAALGSQSSDGQGLALAMVCGGLVVLPFGLADAGTSLFHPLVLISGLGVALLSSVVPYSLELEALRTIPPSVFGILMSLEPAMAALTGLVVLGEELHPIQWTAVCCVVLASVGATRTRRA</sequence>
<evidence type="ECO:0000256" key="6">
    <source>
        <dbReference type="SAM" id="Phobius"/>
    </source>
</evidence>
<evidence type="ECO:0000259" key="7">
    <source>
        <dbReference type="Pfam" id="PF00892"/>
    </source>
</evidence>
<feature type="transmembrane region" description="Helical" evidence="6">
    <location>
        <begin position="87"/>
        <end position="107"/>
    </location>
</feature>
<dbReference type="GO" id="GO:0016020">
    <property type="term" value="C:membrane"/>
    <property type="evidence" value="ECO:0007669"/>
    <property type="project" value="UniProtKB-SubCell"/>
</dbReference>
<feature type="transmembrane region" description="Helical" evidence="6">
    <location>
        <begin position="277"/>
        <end position="294"/>
    </location>
</feature>